<accession>A0A852UZL1</accession>
<evidence type="ECO:0000256" key="2">
    <source>
        <dbReference type="SAM" id="SignalP"/>
    </source>
</evidence>
<feature type="transmembrane region" description="Helical" evidence="1">
    <location>
        <begin position="47"/>
        <end position="74"/>
    </location>
</feature>
<keyword evidence="1" id="KW-0812">Transmembrane</keyword>
<feature type="transmembrane region" description="Helical" evidence="1">
    <location>
        <begin position="158"/>
        <end position="178"/>
    </location>
</feature>
<feature type="transmembrane region" description="Helical" evidence="1">
    <location>
        <begin position="133"/>
        <end position="151"/>
    </location>
</feature>
<reference evidence="3 4" key="1">
    <citation type="submission" date="2020-07" db="EMBL/GenBank/DDBJ databases">
        <title>Sequencing the genomes of 1000 actinobacteria strains.</title>
        <authorList>
            <person name="Klenk H.-P."/>
        </authorList>
    </citation>
    <scope>NUCLEOTIDE SEQUENCE [LARGE SCALE GENOMIC DNA]</scope>
    <source>
        <strain evidence="3 4">DSM 45763</strain>
    </source>
</reference>
<dbReference type="SUPFAM" id="SSF103481">
    <property type="entry name" value="Multidrug resistance efflux transporter EmrE"/>
    <property type="match status" value="1"/>
</dbReference>
<feature type="transmembrane region" description="Helical" evidence="1">
    <location>
        <begin position="223"/>
        <end position="244"/>
    </location>
</feature>
<proteinExistence type="predicted"/>
<dbReference type="PANTHER" id="PTHR40761">
    <property type="entry name" value="CONSERVED INTEGRAL MEMBRANE ALANINE VALINE AND LEUCINE RICH PROTEIN-RELATED"/>
    <property type="match status" value="1"/>
</dbReference>
<organism evidence="3 4">
    <name type="scientific">Streptosporangium sandarakinum</name>
    <dbReference type="NCBI Taxonomy" id="1260955"/>
    <lineage>
        <taxon>Bacteria</taxon>
        <taxon>Bacillati</taxon>
        <taxon>Actinomycetota</taxon>
        <taxon>Actinomycetes</taxon>
        <taxon>Streptosporangiales</taxon>
        <taxon>Streptosporangiaceae</taxon>
        <taxon>Streptosporangium</taxon>
    </lineage>
</organism>
<keyword evidence="1" id="KW-0472">Membrane</keyword>
<dbReference type="RefSeq" id="WP_179818921.1">
    <property type="nucleotide sequence ID" value="NZ_CP192034.1"/>
</dbReference>
<dbReference type="EMBL" id="JACCCO010000001">
    <property type="protein sequence ID" value="NYF39281.1"/>
    <property type="molecule type" value="Genomic_DNA"/>
</dbReference>
<feature type="transmembrane region" description="Helical" evidence="1">
    <location>
        <begin position="250"/>
        <end position="269"/>
    </location>
</feature>
<name>A0A852UZL1_9ACTN</name>
<evidence type="ECO:0000313" key="3">
    <source>
        <dbReference type="EMBL" id="NYF39281.1"/>
    </source>
</evidence>
<keyword evidence="1" id="KW-1133">Transmembrane helix</keyword>
<dbReference type="AlphaFoldDB" id="A0A852UZL1"/>
<feature type="transmembrane region" description="Helical" evidence="1">
    <location>
        <begin position="198"/>
        <end position="216"/>
    </location>
</feature>
<feature type="signal peptide" evidence="2">
    <location>
        <begin position="1"/>
        <end position="17"/>
    </location>
</feature>
<dbReference type="Gene3D" id="1.10.3730.20">
    <property type="match status" value="1"/>
</dbReference>
<feature type="transmembrane region" description="Helical" evidence="1">
    <location>
        <begin position="101"/>
        <end position="121"/>
    </location>
</feature>
<dbReference type="InterPro" id="IPR037185">
    <property type="entry name" value="EmrE-like"/>
</dbReference>
<sequence>MIAVILALCAAACNATASVLQRKAARALPESGVSGFTLAWRLVRNPVWLGGIGALIGGFLFQAAALATGGLTLVQPLLITELPFTIALAAKIFDIRPNPETWLAIGSLTGGLALLLVAASPSPGRSYPDPDEWLITVTVTVCVMGGLIAAARASRGHLRAALLGTASALGFAFTATLMKEATHVLSAEGTGVLTTWSPYAMVAAGLVSVVLLQEALRSGSLVVVQPALSVVDPVISIVYGVALFDETIRLGPWIVAELAGLGLILYGTVRLARSRFIQG</sequence>
<feature type="chain" id="PRO_5032977020" evidence="2">
    <location>
        <begin position="18"/>
        <end position="279"/>
    </location>
</feature>
<dbReference type="PANTHER" id="PTHR40761:SF1">
    <property type="entry name" value="CONSERVED INTEGRAL MEMBRANE ALANINE VALINE AND LEUCINE RICH PROTEIN-RELATED"/>
    <property type="match status" value="1"/>
</dbReference>
<comment type="caution">
    <text evidence="3">The sequence shown here is derived from an EMBL/GenBank/DDBJ whole genome shotgun (WGS) entry which is preliminary data.</text>
</comment>
<protein>
    <submittedName>
        <fullName evidence="3">Drug/metabolite transporter (DMT)-like permease</fullName>
    </submittedName>
</protein>
<evidence type="ECO:0000313" key="4">
    <source>
        <dbReference type="Proteomes" id="UP000576393"/>
    </source>
</evidence>
<evidence type="ECO:0000256" key="1">
    <source>
        <dbReference type="SAM" id="Phobius"/>
    </source>
</evidence>
<dbReference type="NCBIfam" id="NF038012">
    <property type="entry name" value="DMT_1"/>
    <property type="match status" value="1"/>
</dbReference>
<gene>
    <name evidence="3" type="ORF">HDA43_001440</name>
</gene>
<keyword evidence="2" id="KW-0732">Signal</keyword>
<keyword evidence="4" id="KW-1185">Reference proteome</keyword>
<dbReference type="Proteomes" id="UP000576393">
    <property type="component" value="Unassembled WGS sequence"/>
</dbReference>